<feature type="chain" id="PRO_5042128661" description="Lipoprotein" evidence="1">
    <location>
        <begin position="23"/>
        <end position="199"/>
    </location>
</feature>
<reference evidence="3" key="3">
    <citation type="journal article" date="2022" name="Res Sq">
        <title>Evolution of multicellular longitudinally dividing oral cavity symbionts (Neisseriaceae).</title>
        <authorList>
            <person name="Nyongesa S."/>
            <person name="Weber P."/>
            <person name="Bernet E."/>
            <person name="Pullido F."/>
            <person name="Nieckarz M."/>
            <person name="Delaby M."/>
            <person name="Nieves C."/>
            <person name="Viehboeck T."/>
            <person name="Krause N."/>
            <person name="Rivera-Millot A."/>
            <person name="Nakamura A."/>
            <person name="Vischer N."/>
            <person name="VanNieuwenhze M."/>
            <person name="Brun Y."/>
            <person name="Cava F."/>
            <person name="Bulgheresi S."/>
            <person name="Veyrier F."/>
        </authorList>
    </citation>
    <scope>NUCLEOTIDE SEQUENCE</scope>
    <source>
        <strain evidence="3">1258/02</strain>
    </source>
</reference>
<dbReference type="KEGG" id="usu:LVJ78_09855"/>
<gene>
    <name evidence="2" type="ORF">EV680_11428</name>
    <name evidence="3" type="ORF">LVJ78_09855</name>
</gene>
<accession>A0AAE9GWI0</accession>
<dbReference type="PROSITE" id="PS51257">
    <property type="entry name" value="PROKAR_LIPOPROTEIN"/>
    <property type="match status" value="1"/>
</dbReference>
<evidence type="ECO:0000313" key="2">
    <source>
        <dbReference type="EMBL" id="TCP06037.1"/>
    </source>
</evidence>
<proteinExistence type="predicted"/>
<sequence>MKIGWIAIIGAASVALSGCFMAQKSTLVHKQEAYQPSSDARIRLYGAYGNQEIRLYRNSSCADWQPQAAQRVHTRMVNGLPKRIRNYTVGMPDTVRSVAANQDKGVVFRDSYQEFVISAGKPLVLDGSKSATTDSRHQSCRTGVSFVPRAGKDYEAAFRWLEKGCVVDVFEIGAKVDDKNVYPTVAQMPEQCRKPRTSI</sequence>
<evidence type="ECO:0000313" key="4">
    <source>
        <dbReference type="Proteomes" id="UP000294721"/>
    </source>
</evidence>
<name>A0AAE9GWI0_9NEIS</name>
<dbReference type="EMBL" id="CP091507">
    <property type="protein sequence ID" value="UOO78988.1"/>
    <property type="molecule type" value="Genomic_DNA"/>
</dbReference>
<evidence type="ECO:0000256" key="1">
    <source>
        <dbReference type="SAM" id="SignalP"/>
    </source>
</evidence>
<dbReference type="RefSeq" id="WP_132953906.1">
    <property type="nucleotide sequence ID" value="NZ_CALJUB010000025.1"/>
</dbReference>
<evidence type="ECO:0000313" key="3">
    <source>
        <dbReference type="EMBL" id="UOO78988.1"/>
    </source>
</evidence>
<dbReference type="AlphaFoldDB" id="A0AAE9GWI0"/>
<keyword evidence="4" id="KW-1185">Reference proteome</keyword>
<dbReference type="EMBL" id="SLXE01000014">
    <property type="protein sequence ID" value="TCP06037.1"/>
    <property type="molecule type" value="Genomic_DNA"/>
</dbReference>
<dbReference type="Proteomes" id="UP000829756">
    <property type="component" value="Chromosome"/>
</dbReference>
<organism evidence="3 5">
    <name type="scientific">Uruburuella suis</name>
    <dbReference type="NCBI Taxonomy" id="252130"/>
    <lineage>
        <taxon>Bacteria</taxon>
        <taxon>Pseudomonadati</taxon>
        <taxon>Pseudomonadota</taxon>
        <taxon>Betaproteobacteria</taxon>
        <taxon>Neisseriales</taxon>
        <taxon>Neisseriaceae</taxon>
        <taxon>Uruburuella</taxon>
    </lineage>
</organism>
<reference evidence="3" key="2">
    <citation type="submission" date="2021-12" db="EMBL/GenBank/DDBJ databases">
        <authorList>
            <person name="Veyrier F.J."/>
        </authorList>
    </citation>
    <scope>NUCLEOTIDE SEQUENCE</scope>
    <source>
        <strain evidence="3">1258/02</strain>
    </source>
</reference>
<evidence type="ECO:0000313" key="5">
    <source>
        <dbReference type="Proteomes" id="UP000829756"/>
    </source>
</evidence>
<dbReference type="Proteomes" id="UP000294721">
    <property type="component" value="Unassembled WGS sequence"/>
</dbReference>
<evidence type="ECO:0008006" key="6">
    <source>
        <dbReference type="Google" id="ProtNLM"/>
    </source>
</evidence>
<feature type="signal peptide" evidence="1">
    <location>
        <begin position="1"/>
        <end position="22"/>
    </location>
</feature>
<keyword evidence="1" id="KW-0732">Signal</keyword>
<protein>
    <recommendedName>
        <fullName evidence="6">Lipoprotein</fullName>
    </recommendedName>
</protein>
<reference evidence="2 4" key="1">
    <citation type="submission" date="2019-03" db="EMBL/GenBank/DDBJ databases">
        <title>Genomic Encyclopedia of Type Strains, Phase IV (KMG-IV): sequencing the most valuable type-strain genomes for metagenomic binning, comparative biology and taxonomic classification.</title>
        <authorList>
            <person name="Goeker M."/>
        </authorList>
    </citation>
    <scope>NUCLEOTIDE SEQUENCE [LARGE SCALE GENOMIC DNA]</scope>
    <source>
        <strain evidence="2 4">DSM 17474</strain>
    </source>
</reference>